<dbReference type="Gene3D" id="3.40.50.2300">
    <property type="match status" value="1"/>
</dbReference>
<reference evidence="4 5" key="1">
    <citation type="submission" date="2019-07" db="EMBL/GenBank/DDBJ databases">
        <title>Gilliamella genomes.</title>
        <authorList>
            <person name="Zheng H."/>
        </authorList>
    </citation>
    <scope>NUCLEOTIDE SEQUENCE [LARGE SCALE GENOMIC DNA]</scope>
    <source>
        <strain evidence="4 5">W8127</strain>
    </source>
</reference>
<dbReference type="CDD" id="cd05566">
    <property type="entry name" value="PTS_IIB_galactitol"/>
    <property type="match status" value="1"/>
</dbReference>
<gene>
    <name evidence="4" type="ORF">FPQ15_01765</name>
</gene>
<comment type="caution">
    <text evidence="4">The sequence shown here is derived from an EMBL/GenBank/DDBJ whole genome shotgun (WGS) entry which is preliminary data.</text>
</comment>
<protein>
    <submittedName>
        <fullName evidence="4">PTS galactitol transporter subunit IIB</fullName>
    </submittedName>
</protein>
<dbReference type="PROSITE" id="PS51099">
    <property type="entry name" value="PTS_EIIB_TYPE_2"/>
    <property type="match status" value="1"/>
</dbReference>
<evidence type="ECO:0000313" key="4">
    <source>
        <dbReference type="EMBL" id="TSK05551.1"/>
    </source>
</evidence>
<dbReference type="GO" id="GO:0009401">
    <property type="term" value="P:phosphoenolpyruvate-dependent sugar phosphotransferase system"/>
    <property type="evidence" value="ECO:0007669"/>
    <property type="project" value="UniProtKB-KW"/>
</dbReference>
<dbReference type="InterPro" id="IPR003501">
    <property type="entry name" value="PTS_EIIB_2/3"/>
</dbReference>
<proteinExistence type="predicted"/>
<dbReference type="GO" id="GO:0008982">
    <property type="term" value="F:protein-N(PI)-phosphohistidine-sugar phosphotransferase activity"/>
    <property type="evidence" value="ECO:0007669"/>
    <property type="project" value="InterPro"/>
</dbReference>
<dbReference type="EMBL" id="VMHM01000002">
    <property type="protein sequence ID" value="TSK05551.1"/>
    <property type="molecule type" value="Genomic_DNA"/>
</dbReference>
<name>A0A556SWM7_9GAMM</name>
<evidence type="ECO:0000313" key="5">
    <source>
        <dbReference type="Proteomes" id="UP000319483"/>
    </source>
</evidence>
<dbReference type="Proteomes" id="UP000319483">
    <property type="component" value="Unassembled WGS sequence"/>
</dbReference>
<accession>A0A556SWM7</accession>
<evidence type="ECO:0000259" key="3">
    <source>
        <dbReference type="PROSITE" id="PS51099"/>
    </source>
</evidence>
<dbReference type="InterPro" id="IPR013011">
    <property type="entry name" value="PTS_EIIB_2"/>
</dbReference>
<dbReference type="Pfam" id="PF02302">
    <property type="entry name" value="PTS_IIB"/>
    <property type="match status" value="1"/>
</dbReference>
<organism evidence="4 5">
    <name type="scientific">Gilliamella apicola</name>
    <dbReference type="NCBI Taxonomy" id="1196095"/>
    <lineage>
        <taxon>Bacteria</taxon>
        <taxon>Pseudomonadati</taxon>
        <taxon>Pseudomonadota</taxon>
        <taxon>Gammaproteobacteria</taxon>
        <taxon>Orbales</taxon>
        <taxon>Orbaceae</taxon>
        <taxon>Gilliamella</taxon>
    </lineage>
</organism>
<keyword evidence="2" id="KW-0598">Phosphotransferase system</keyword>
<dbReference type="InterPro" id="IPR036095">
    <property type="entry name" value="PTS_EIIB-like_sf"/>
</dbReference>
<evidence type="ECO:0000256" key="2">
    <source>
        <dbReference type="ARBA" id="ARBA00022683"/>
    </source>
</evidence>
<keyword evidence="1" id="KW-0808">Transferase</keyword>
<dbReference type="SUPFAM" id="SSF52794">
    <property type="entry name" value="PTS system IIB component-like"/>
    <property type="match status" value="1"/>
</dbReference>
<dbReference type="RefSeq" id="WP_144091305.1">
    <property type="nucleotide sequence ID" value="NZ_CAMLRN010000001.1"/>
</dbReference>
<feature type="domain" description="PTS EIIB type-2" evidence="3">
    <location>
        <begin position="5"/>
        <end position="97"/>
    </location>
</feature>
<sequence>MSKQLNIIVACGSGVATSTVAVDAVKNILERAGISAKISKCTLGELEGKQQNFDLVLTTANYKKALTIPHMSVFGLISGVNVDLVKDKLLQLCQEILSNA</sequence>
<dbReference type="AlphaFoldDB" id="A0A556SWM7"/>
<evidence type="ECO:0000256" key="1">
    <source>
        <dbReference type="ARBA" id="ARBA00022679"/>
    </source>
</evidence>